<dbReference type="Gene3D" id="1.10.10.60">
    <property type="entry name" value="Homeodomain-like"/>
    <property type="match status" value="1"/>
</dbReference>
<sequence length="339" mass="37539">MPSSLSSHRPQPAMRIGLLVYPGCMPAGLFAASDLFQAINRRIGKSVFEPIWIGAGNGRVNVNNGATLEMDYALHEPCDAYLLPGFWAETATDIDLMLDRQSLFIDWLGQLPERTALWTYCMGVALVAAAGKIDRHEATATWWLEQSLRKRFTAVAWDFQQPVIEDRKIMTAAGANGYWAVLSKLLISRMPAEVIRDVEQAMLVPRSNTGHPVFRSVEMIAQSEPQLQRLIAYAQKVPASGLNLSEAARYLSVSSRTLSRKIDQHTQVSAGEWLRLVKLRQVANALLSSASSVKTICAELGFTDEASLMRAFKKATGMTTSQYRQQYGHSVTSFVASLK</sequence>
<dbReference type="SMART" id="SM00342">
    <property type="entry name" value="HTH_ARAC"/>
    <property type="match status" value="1"/>
</dbReference>
<dbReference type="Pfam" id="PF12833">
    <property type="entry name" value="HTH_18"/>
    <property type="match status" value="1"/>
</dbReference>
<dbReference type="EMBL" id="QYUO01000002">
    <property type="protein sequence ID" value="RJF95924.1"/>
    <property type="molecule type" value="Genomic_DNA"/>
</dbReference>
<dbReference type="SUPFAM" id="SSF52317">
    <property type="entry name" value="Class I glutamine amidotransferase-like"/>
    <property type="match status" value="1"/>
</dbReference>
<protein>
    <submittedName>
        <fullName evidence="5">Helix-turn-helix domain-containing protein</fullName>
    </submittedName>
</protein>
<dbReference type="GO" id="GO:0043565">
    <property type="term" value="F:sequence-specific DNA binding"/>
    <property type="evidence" value="ECO:0007669"/>
    <property type="project" value="InterPro"/>
</dbReference>
<gene>
    <name evidence="5" type="ORF">D3871_21445</name>
</gene>
<dbReference type="InterPro" id="IPR009057">
    <property type="entry name" value="Homeodomain-like_sf"/>
</dbReference>
<keyword evidence="1" id="KW-0805">Transcription regulation</keyword>
<dbReference type="InterPro" id="IPR018060">
    <property type="entry name" value="HTH_AraC"/>
</dbReference>
<proteinExistence type="predicted"/>
<evidence type="ECO:0000313" key="5">
    <source>
        <dbReference type="EMBL" id="RJF95924.1"/>
    </source>
</evidence>
<keyword evidence="2" id="KW-0238">DNA-binding</keyword>
<dbReference type="PROSITE" id="PS01124">
    <property type="entry name" value="HTH_ARAC_FAMILY_2"/>
    <property type="match status" value="1"/>
</dbReference>
<evidence type="ECO:0000256" key="1">
    <source>
        <dbReference type="ARBA" id="ARBA00023015"/>
    </source>
</evidence>
<evidence type="ECO:0000313" key="6">
    <source>
        <dbReference type="Proteomes" id="UP000265955"/>
    </source>
</evidence>
<feature type="domain" description="HTH araC/xylS-type" evidence="4">
    <location>
        <begin position="228"/>
        <end position="326"/>
    </location>
</feature>
<dbReference type="Proteomes" id="UP000265955">
    <property type="component" value="Unassembled WGS sequence"/>
</dbReference>
<comment type="caution">
    <text evidence="5">The sequence shown here is derived from an EMBL/GenBank/DDBJ whole genome shotgun (WGS) entry which is preliminary data.</text>
</comment>
<dbReference type="SUPFAM" id="SSF46689">
    <property type="entry name" value="Homeodomain-like"/>
    <property type="match status" value="1"/>
</dbReference>
<accession>A0A3A3FL80</accession>
<dbReference type="InterPro" id="IPR029062">
    <property type="entry name" value="Class_I_gatase-like"/>
</dbReference>
<evidence type="ECO:0000256" key="2">
    <source>
        <dbReference type="ARBA" id="ARBA00023125"/>
    </source>
</evidence>
<keyword evidence="3" id="KW-0804">Transcription</keyword>
<dbReference type="GO" id="GO:0003700">
    <property type="term" value="F:DNA-binding transcription factor activity"/>
    <property type="evidence" value="ECO:0007669"/>
    <property type="project" value="InterPro"/>
</dbReference>
<dbReference type="PANTHER" id="PTHR43280:SF2">
    <property type="entry name" value="HTH-TYPE TRANSCRIPTIONAL REGULATOR EXSA"/>
    <property type="match status" value="1"/>
</dbReference>
<name>A0A3A3FL80_9BURK</name>
<keyword evidence="6" id="KW-1185">Reference proteome</keyword>
<dbReference type="PANTHER" id="PTHR43280">
    <property type="entry name" value="ARAC-FAMILY TRANSCRIPTIONAL REGULATOR"/>
    <property type="match status" value="1"/>
</dbReference>
<reference evidence="6" key="1">
    <citation type="submission" date="2018-09" db="EMBL/GenBank/DDBJ databases">
        <authorList>
            <person name="Zhu H."/>
        </authorList>
    </citation>
    <scope>NUCLEOTIDE SEQUENCE [LARGE SCALE GENOMIC DNA]</scope>
    <source>
        <strain evidence="6">K1R23-30</strain>
    </source>
</reference>
<dbReference type="AlphaFoldDB" id="A0A3A3FL80"/>
<evidence type="ECO:0000256" key="3">
    <source>
        <dbReference type="ARBA" id="ARBA00023163"/>
    </source>
</evidence>
<dbReference type="Gene3D" id="3.40.50.880">
    <property type="match status" value="1"/>
</dbReference>
<evidence type="ECO:0000259" key="4">
    <source>
        <dbReference type="PROSITE" id="PS01124"/>
    </source>
</evidence>
<organism evidence="5 6">
    <name type="scientific">Noviherbaspirillum saxi</name>
    <dbReference type="NCBI Taxonomy" id="2320863"/>
    <lineage>
        <taxon>Bacteria</taxon>
        <taxon>Pseudomonadati</taxon>
        <taxon>Pseudomonadota</taxon>
        <taxon>Betaproteobacteria</taxon>
        <taxon>Burkholderiales</taxon>
        <taxon>Oxalobacteraceae</taxon>
        <taxon>Noviherbaspirillum</taxon>
    </lineage>
</organism>